<dbReference type="GO" id="GO:0016020">
    <property type="term" value="C:membrane"/>
    <property type="evidence" value="ECO:0007669"/>
    <property type="project" value="UniProtKB-SubCell"/>
</dbReference>
<evidence type="ECO:0000313" key="7">
    <source>
        <dbReference type="EMBL" id="SMC18200.1"/>
    </source>
</evidence>
<feature type="transmembrane region" description="Helical" evidence="5">
    <location>
        <begin position="74"/>
        <end position="94"/>
    </location>
</feature>
<feature type="transmembrane region" description="Helical" evidence="5">
    <location>
        <begin position="201"/>
        <end position="220"/>
    </location>
</feature>
<feature type="transmembrane region" description="Helical" evidence="5">
    <location>
        <begin position="106"/>
        <end position="123"/>
    </location>
</feature>
<dbReference type="STRING" id="1121390.SAMN02746041_00478"/>
<reference evidence="7 8" key="1">
    <citation type="submission" date="2017-04" db="EMBL/GenBank/DDBJ databases">
        <authorList>
            <person name="Afonso C.L."/>
            <person name="Miller P.J."/>
            <person name="Scott M.A."/>
            <person name="Spackman E."/>
            <person name="Goraichik I."/>
            <person name="Dimitrov K.M."/>
            <person name="Suarez D.L."/>
            <person name="Swayne D.E."/>
        </authorList>
    </citation>
    <scope>NUCLEOTIDE SEQUENCE [LARGE SCALE GENOMIC DNA]</scope>
    <source>
        <strain evidence="7 8">DSM 13146</strain>
    </source>
</reference>
<evidence type="ECO:0000256" key="1">
    <source>
        <dbReference type="ARBA" id="ARBA00004141"/>
    </source>
</evidence>
<keyword evidence="8" id="KW-1185">Reference proteome</keyword>
<keyword evidence="2 5" id="KW-0812">Transmembrane</keyword>
<dbReference type="Gene3D" id="1.20.1540.10">
    <property type="entry name" value="Rhomboid-like"/>
    <property type="match status" value="1"/>
</dbReference>
<feature type="transmembrane region" description="Helical" evidence="5">
    <location>
        <begin position="161"/>
        <end position="181"/>
    </location>
</feature>
<organism evidence="7 8">
    <name type="scientific">Desulfacinum hydrothermale DSM 13146</name>
    <dbReference type="NCBI Taxonomy" id="1121390"/>
    <lineage>
        <taxon>Bacteria</taxon>
        <taxon>Pseudomonadati</taxon>
        <taxon>Thermodesulfobacteriota</taxon>
        <taxon>Syntrophobacteria</taxon>
        <taxon>Syntrophobacterales</taxon>
        <taxon>Syntrophobacteraceae</taxon>
        <taxon>Desulfacinum</taxon>
    </lineage>
</organism>
<dbReference type="PANTHER" id="PTHR43731:SF26">
    <property type="entry name" value="RHOMBOID-LIKE PROTEIN 10, CHLOROPLASTIC"/>
    <property type="match status" value="1"/>
</dbReference>
<keyword evidence="7" id="KW-0645">Protease</keyword>
<dbReference type="RefSeq" id="WP_084055928.1">
    <property type="nucleotide sequence ID" value="NZ_FWXF01000001.1"/>
</dbReference>
<dbReference type="EMBL" id="FWXF01000001">
    <property type="protein sequence ID" value="SMC18200.1"/>
    <property type="molecule type" value="Genomic_DNA"/>
</dbReference>
<evidence type="ECO:0000256" key="4">
    <source>
        <dbReference type="ARBA" id="ARBA00023136"/>
    </source>
</evidence>
<dbReference type="FunFam" id="1.20.1540.10:FF:000027">
    <property type="entry name" value="Rhomboid family intramembrane serine protease"/>
    <property type="match status" value="1"/>
</dbReference>
<dbReference type="InterPro" id="IPR050925">
    <property type="entry name" value="Rhomboid_protease_S54"/>
</dbReference>
<keyword evidence="3 5" id="KW-1133">Transmembrane helix</keyword>
<gene>
    <name evidence="7" type="ORF">SAMN02746041_00478</name>
</gene>
<dbReference type="SUPFAM" id="SSF144091">
    <property type="entry name" value="Rhomboid-like"/>
    <property type="match status" value="1"/>
</dbReference>
<dbReference type="Proteomes" id="UP000192783">
    <property type="component" value="Unassembled WGS sequence"/>
</dbReference>
<dbReference type="GO" id="GO:0006508">
    <property type="term" value="P:proteolysis"/>
    <property type="evidence" value="ECO:0007669"/>
    <property type="project" value="UniProtKB-KW"/>
</dbReference>
<dbReference type="InterPro" id="IPR022764">
    <property type="entry name" value="Peptidase_S54_rhomboid_dom"/>
</dbReference>
<evidence type="ECO:0000256" key="3">
    <source>
        <dbReference type="ARBA" id="ARBA00022989"/>
    </source>
</evidence>
<name>A0A1W1X352_9BACT</name>
<dbReference type="PANTHER" id="PTHR43731">
    <property type="entry name" value="RHOMBOID PROTEASE"/>
    <property type="match status" value="1"/>
</dbReference>
<evidence type="ECO:0000256" key="2">
    <source>
        <dbReference type="ARBA" id="ARBA00022692"/>
    </source>
</evidence>
<evidence type="ECO:0000259" key="6">
    <source>
        <dbReference type="Pfam" id="PF01694"/>
    </source>
</evidence>
<dbReference type="Pfam" id="PF01694">
    <property type="entry name" value="Rhomboid"/>
    <property type="match status" value="1"/>
</dbReference>
<comment type="subcellular location">
    <subcellularLocation>
        <location evidence="1">Membrane</location>
        <topology evidence="1">Multi-pass membrane protein</topology>
    </subcellularLocation>
</comment>
<accession>A0A1W1X352</accession>
<feature type="transmembrane region" description="Helical" evidence="5">
    <location>
        <begin position="129"/>
        <end position="149"/>
    </location>
</feature>
<feature type="domain" description="Peptidase S54 rhomboid" evidence="6">
    <location>
        <begin position="66"/>
        <end position="221"/>
    </location>
</feature>
<dbReference type="OrthoDB" id="9813074at2"/>
<proteinExistence type="predicted"/>
<dbReference type="InterPro" id="IPR035952">
    <property type="entry name" value="Rhomboid-like_sf"/>
</dbReference>
<protein>
    <submittedName>
        <fullName evidence="7">Membrane associated serine protease, rhomboid family</fullName>
    </submittedName>
</protein>
<sequence>MIPLRDANPSRRVPIVTYLIISLCVLAFFFELLQGPGLRAFLFQYGIVPVRYTRLDVAAHFTVWEQAIPFLTTLFLHGGWMHLIGNMWVLHIFGDNVEGALGHGRFALFYLLSGLAASVLHLVTNVHSAVPTIGASGAIAGVMGAYFVLYPRARVLTLVPIFFFFTLVEIPAYVFLGFWFVLQFFSGAFSLAGGQVQAGGVAWWAHVGGFVAGIFLLRILRPARRFA</sequence>
<evidence type="ECO:0000256" key="5">
    <source>
        <dbReference type="SAM" id="Phobius"/>
    </source>
</evidence>
<evidence type="ECO:0000313" key="8">
    <source>
        <dbReference type="Proteomes" id="UP000192783"/>
    </source>
</evidence>
<keyword evidence="4 5" id="KW-0472">Membrane</keyword>
<dbReference type="AlphaFoldDB" id="A0A1W1X352"/>
<feature type="transmembrane region" description="Helical" evidence="5">
    <location>
        <begin position="12"/>
        <end position="33"/>
    </location>
</feature>
<keyword evidence="7" id="KW-0378">Hydrolase</keyword>
<dbReference type="GO" id="GO:0004252">
    <property type="term" value="F:serine-type endopeptidase activity"/>
    <property type="evidence" value="ECO:0007669"/>
    <property type="project" value="InterPro"/>
</dbReference>